<accession>A0A7S4EQV9</accession>
<name>A0A7S4EQV9_9STRA</name>
<proteinExistence type="predicted"/>
<sequence length="290" mass="34193">MFRNKVLKEAVIGALPETTADDECQCLRRELQVLRRDREKLREFRCNEVKQLECQYQTTKDDLRCRLLERSNSATYKKSLRHYRWEQFENKNGTGKGSETSNNIRSDSFPNSGRAITSCNYIVQQETPILSAMHRTFLVFPNQIQVFEGEYERKIYPYFRKEIQALHIESLEVLDYWMRRLTEQVADNQSLYASYRTKLEGIEAEVQNCKDLLLLRQRKDGKNLRTGFKKDCDEEISLSGTVCSSDSDNEIQIGTKVDRPNKCKQKHYPRMAAFRLRFRSSRRRVKSPST</sequence>
<reference evidence="1" key="1">
    <citation type="submission" date="2021-01" db="EMBL/GenBank/DDBJ databases">
        <authorList>
            <person name="Corre E."/>
            <person name="Pelletier E."/>
            <person name="Niang G."/>
            <person name="Scheremetjew M."/>
            <person name="Finn R."/>
            <person name="Kale V."/>
            <person name="Holt S."/>
            <person name="Cochrane G."/>
            <person name="Meng A."/>
            <person name="Brown T."/>
            <person name="Cohen L."/>
        </authorList>
    </citation>
    <scope>NUCLEOTIDE SEQUENCE</scope>
    <source>
        <strain evidence="1">10249 10 AB</strain>
    </source>
</reference>
<organism evidence="1">
    <name type="scientific">Pseudo-nitzschia australis</name>
    <dbReference type="NCBI Taxonomy" id="44445"/>
    <lineage>
        <taxon>Eukaryota</taxon>
        <taxon>Sar</taxon>
        <taxon>Stramenopiles</taxon>
        <taxon>Ochrophyta</taxon>
        <taxon>Bacillariophyta</taxon>
        <taxon>Bacillariophyceae</taxon>
        <taxon>Bacillariophycidae</taxon>
        <taxon>Bacillariales</taxon>
        <taxon>Bacillariaceae</taxon>
        <taxon>Pseudo-nitzschia</taxon>
    </lineage>
</organism>
<evidence type="ECO:0000313" key="1">
    <source>
        <dbReference type="EMBL" id="CAE0729549.1"/>
    </source>
</evidence>
<protein>
    <submittedName>
        <fullName evidence="1">Uncharacterized protein</fullName>
    </submittedName>
</protein>
<dbReference type="AlphaFoldDB" id="A0A7S4EQV9"/>
<gene>
    <name evidence="1" type="ORF">PAUS00366_LOCUS22334</name>
</gene>
<dbReference type="EMBL" id="HBIX01034210">
    <property type="protein sequence ID" value="CAE0729549.1"/>
    <property type="molecule type" value="Transcribed_RNA"/>
</dbReference>